<proteinExistence type="predicted"/>
<dbReference type="Proteomes" id="UP000266723">
    <property type="component" value="Unassembled WGS sequence"/>
</dbReference>
<evidence type="ECO:0000313" key="2">
    <source>
        <dbReference type="EMBL" id="KAF3592416.1"/>
    </source>
</evidence>
<keyword evidence="3" id="KW-1185">Reference proteome</keyword>
<comment type="caution">
    <text evidence="2">The sequence shown here is derived from an EMBL/GenBank/DDBJ whole genome shotgun (WGS) entry which is preliminary data.</text>
</comment>
<sequence length="180" mass="20171">MLSTSPPSSILFAVRSTMTTHHDRRVSRFSRRRLCLLSSSPSEKRWKPTTIDESLDSQGVASVFSHLRRQRNGGNPPRSTSLSVLTASPLSSHLRRERNGGNPPRSTTLGDLTATPLSYVVFDVRGTMERTTTLSVYSVALSDGSHDLFNFQINYPSSVRKISLSAIMERKKSPNRLYRF</sequence>
<gene>
    <name evidence="2" type="ORF">DY000_02025390</name>
</gene>
<reference evidence="2 3" key="1">
    <citation type="journal article" date="2020" name="BMC Genomics">
        <title>Intraspecific diversification of the crop wild relative Brassica cretica Lam. using demographic model selection.</title>
        <authorList>
            <person name="Kioukis A."/>
            <person name="Michalopoulou V.A."/>
            <person name="Briers L."/>
            <person name="Pirintsos S."/>
            <person name="Studholme D.J."/>
            <person name="Pavlidis P."/>
            <person name="Sarris P.F."/>
        </authorList>
    </citation>
    <scope>NUCLEOTIDE SEQUENCE [LARGE SCALE GENOMIC DNA]</scope>
    <source>
        <strain evidence="3">cv. PFS-1207/04</strain>
    </source>
</reference>
<evidence type="ECO:0000256" key="1">
    <source>
        <dbReference type="SAM" id="MobiDB-lite"/>
    </source>
</evidence>
<feature type="compositionally biased region" description="Polar residues" evidence="1">
    <location>
        <begin position="77"/>
        <end position="91"/>
    </location>
</feature>
<accession>A0ABQ7E7A4</accession>
<protein>
    <submittedName>
        <fullName evidence="2">Uncharacterized protein</fullName>
    </submittedName>
</protein>
<evidence type="ECO:0000313" key="3">
    <source>
        <dbReference type="Proteomes" id="UP000266723"/>
    </source>
</evidence>
<dbReference type="EMBL" id="QGKV02000299">
    <property type="protein sequence ID" value="KAF3592416.1"/>
    <property type="molecule type" value="Genomic_DNA"/>
</dbReference>
<name>A0ABQ7E7A4_BRACR</name>
<feature type="region of interest" description="Disordered" evidence="1">
    <location>
        <begin position="69"/>
        <end position="110"/>
    </location>
</feature>
<organism evidence="2 3">
    <name type="scientific">Brassica cretica</name>
    <name type="common">Mustard</name>
    <dbReference type="NCBI Taxonomy" id="69181"/>
    <lineage>
        <taxon>Eukaryota</taxon>
        <taxon>Viridiplantae</taxon>
        <taxon>Streptophyta</taxon>
        <taxon>Embryophyta</taxon>
        <taxon>Tracheophyta</taxon>
        <taxon>Spermatophyta</taxon>
        <taxon>Magnoliopsida</taxon>
        <taxon>eudicotyledons</taxon>
        <taxon>Gunneridae</taxon>
        <taxon>Pentapetalae</taxon>
        <taxon>rosids</taxon>
        <taxon>malvids</taxon>
        <taxon>Brassicales</taxon>
        <taxon>Brassicaceae</taxon>
        <taxon>Brassiceae</taxon>
        <taxon>Brassica</taxon>
    </lineage>
</organism>